<dbReference type="SUPFAM" id="SSF142433">
    <property type="entry name" value="CinA-like"/>
    <property type="match status" value="1"/>
</dbReference>
<organism evidence="3 4">
    <name type="scientific">Luteolibacter yonseiensis</name>
    <dbReference type="NCBI Taxonomy" id="1144680"/>
    <lineage>
        <taxon>Bacteria</taxon>
        <taxon>Pseudomonadati</taxon>
        <taxon>Verrucomicrobiota</taxon>
        <taxon>Verrucomicrobiia</taxon>
        <taxon>Verrucomicrobiales</taxon>
        <taxon>Verrucomicrobiaceae</taxon>
        <taxon>Luteolibacter</taxon>
    </lineage>
</organism>
<evidence type="ECO:0000313" key="4">
    <source>
        <dbReference type="Proteomes" id="UP000600139"/>
    </source>
</evidence>
<dbReference type="InterPro" id="IPR036425">
    <property type="entry name" value="MoaB/Mog-like_dom_sf"/>
</dbReference>
<dbReference type="HAMAP" id="MF_00226_B">
    <property type="entry name" value="CinA_B"/>
    <property type="match status" value="1"/>
</dbReference>
<reference evidence="3" key="1">
    <citation type="submission" date="2021-01" db="EMBL/GenBank/DDBJ databases">
        <title>Modified the classification status of verrucomicrobia.</title>
        <authorList>
            <person name="Feng X."/>
        </authorList>
    </citation>
    <scope>NUCLEOTIDE SEQUENCE</scope>
    <source>
        <strain evidence="3">JCM 18052</strain>
    </source>
</reference>
<dbReference type="InterPro" id="IPR036653">
    <property type="entry name" value="CinA-like_C"/>
</dbReference>
<name>A0A934R2T2_9BACT</name>
<dbReference type="AlphaFoldDB" id="A0A934R2T2"/>
<feature type="domain" description="MoaB/Mog" evidence="2">
    <location>
        <begin position="10"/>
        <end position="180"/>
    </location>
</feature>
<evidence type="ECO:0000313" key="3">
    <source>
        <dbReference type="EMBL" id="MBK1815772.1"/>
    </source>
</evidence>
<comment type="caution">
    <text evidence="3">The sequence shown here is derived from an EMBL/GenBank/DDBJ whole genome shotgun (WGS) entry which is preliminary data.</text>
</comment>
<dbReference type="Gene3D" id="3.40.980.10">
    <property type="entry name" value="MoaB/Mog-like domain"/>
    <property type="match status" value="1"/>
</dbReference>
<dbReference type="NCBIfam" id="TIGR00199">
    <property type="entry name" value="PncC_domain"/>
    <property type="match status" value="1"/>
</dbReference>
<protein>
    <recommendedName>
        <fullName evidence="1">CinA-like protein</fullName>
    </recommendedName>
</protein>
<dbReference type="InterPro" id="IPR008136">
    <property type="entry name" value="CinA_C"/>
</dbReference>
<dbReference type="InterPro" id="IPR008135">
    <property type="entry name" value="Competence-induced_CinA"/>
</dbReference>
<dbReference type="PIRSF" id="PIRSF006728">
    <property type="entry name" value="CinA"/>
    <property type="match status" value="1"/>
</dbReference>
<proteinExistence type="inferred from homology"/>
<accession>A0A934R2T2</accession>
<dbReference type="Proteomes" id="UP000600139">
    <property type="component" value="Unassembled WGS sequence"/>
</dbReference>
<gene>
    <name evidence="3" type="ORF">JIN84_09095</name>
</gene>
<dbReference type="NCBIfam" id="TIGR00200">
    <property type="entry name" value="cinA_nterm"/>
    <property type="match status" value="1"/>
</dbReference>
<dbReference type="NCBIfam" id="NF001813">
    <property type="entry name" value="PRK00549.1"/>
    <property type="match status" value="1"/>
</dbReference>
<dbReference type="Gene3D" id="3.90.950.20">
    <property type="entry name" value="CinA-like"/>
    <property type="match status" value="1"/>
</dbReference>
<evidence type="ECO:0000259" key="2">
    <source>
        <dbReference type="SMART" id="SM00852"/>
    </source>
</evidence>
<dbReference type="InterPro" id="IPR050101">
    <property type="entry name" value="CinA"/>
</dbReference>
<sequence>MFQSPGVKIEVINTGTELLLGNTLNTHGAWFGRELFQLGLRISRQTTVPDGDAIREALAESLVRADAVIVTGGLGPTSDDLTREITAEVLGLELITDEAALRSLEGFFTSRGRTMVAANLKQALCPVGADILPNANGTAPGIYVPPRLNGRSNAAVFLLPGPPRELYPMFHAEVPPRLRALSGVEKINEALVLKFTGVGESDFHHGIDARLSEIPGLEYGYCAHIGEVDLRLIGDAEAIREAREITLAHFEPHLISENGASLEKTVVRLLKQRGMTLATAESCTGGLISNRITNVPGSSEVFTHGYVTYANEAKRAMLGVPAADLETHGAVSEQVARAMAEGALRESGAGIAVAVTGIAGPGGGTEEKPVGTAWCGLAVKGGETRTFKFYHPRGRKDFKQSVSQSALEAVRRRLKEL</sequence>
<keyword evidence="4" id="KW-1185">Reference proteome</keyword>
<dbReference type="InterPro" id="IPR001453">
    <property type="entry name" value="MoaB/Mog_dom"/>
</dbReference>
<dbReference type="CDD" id="cd00885">
    <property type="entry name" value="cinA"/>
    <property type="match status" value="1"/>
</dbReference>
<dbReference type="SUPFAM" id="SSF53218">
    <property type="entry name" value="Molybdenum cofactor biosynthesis proteins"/>
    <property type="match status" value="1"/>
</dbReference>
<dbReference type="SMART" id="SM00852">
    <property type="entry name" value="MoCF_biosynth"/>
    <property type="match status" value="1"/>
</dbReference>
<dbReference type="EMBL" id="JAENIK010000009">
    <property type="protein sequence ID" value="MBK1815772.1"/>
    <property type="molecule type" value="Genomic_DNA"/>
</dbReference>
<evidence type="ECO:0000256" key="1">
    <source>
        <dbReference type="HAMAP-Rule" id="MF_00226"/>
    </source>
</evidence>
<dbReference type="PANTHER" id="PTHR13939">
    <property type="entry name" value="NICOTINAMIDE-NUCLEOTIDE AMIDOHYDROLASE PNCC"/>
    <property type="match status" value="1"/>
</dbReference>
<dbReference type="Pfam" id="PF00994">
    <property type="entry name" value="MoCF_biosynth"/>
    <property type="match status" value="1"/>
</dbReference>
<dbReference type="Pfam" id="PF02464">
    <property type="entry name" value="CinA"/>
    <property type="match status" value="1"/>
</dbReference>
<comment type="similarity">
    <text evidence="1">Belongs to the CinA family.</text>
</comment>
<dbReference type="PANTHER" id="PTHR13939:SF0">
    <property type="entry name" value="NMN AMIDOHYDROLASE-LIKE PROTEIN YFAY"/>
    <property type="match status" value="1"/>
</dbReference>